<evidence type="ECO:0000256" key="5">
    <source>
        <dbReference type="ARBA" id="ARBA00022842"/>
    </source>
</evidence>
<evidence type="ECO:0000256" key="3">
    <source>
        <dbReference type="ARBA" id="ARBA00022448"/>
    </source>
</evidence>
<dbReference type="PANTHER" id="PTHR16228">
    <property type="entry name" value="DIVALENT CATION TRANSPORTER SOLUTE CARRIER FAMILY 41"/>
    <property type="match status" value="1"/>
</dbReference>
<gene>
    <name evidence="12" type="ORF">TSIB3V08_LOCUS2439</name>
</gene>
<evidence type="ECO:0000256" key="4">
    <source>
        <dbReference type="ARBA" id="ARBA00022692"/>
    </source>
</evidence>
<comment type="subcellular location">
    <subcellularLocation>
        <location evidence="1">Membrane</location>
        <topology evidence="1">Multi-pass membrane protein</topology>
    </subcellularLocation>
</comment>
<sequence length="516" mass="56839">MPSWYASSHSFGHHPYTRRRQYCRTKMTDEGGGDSDADSFIELNGDSHHLLDVTRTKFREDHNIHHETENIWTISIQVFIPFVVAGLGMVGAGLVLDVVQHWPVFHVVSEVFILVPALLGLKGNLEMTLASRLSTQANLGFMDTKAEQWSLIVANLTLIQCQAIVVGLLAALAAVVMGWVPEGKFDLAHGLLLCASSLVTASAASFVLGLVMIAVIVFSRHLNINPDNVATPIAASLGDLTTLALLSWIASLLFDAIDKQPWLAPTLILLCLAVAPLWACVAFRNKHTKEVLKTGWTPVISAMLISRPKYYRLHLKEELPHLALSDPWKPCSHHPQPNTQQPLKSSLQSTNQDPMSQVSSLDWEHFNWDFAFIYFFSMGGLILDFTVANFKGIAVFQPVINGVGGNLVAVQASRISTSLHKDSRLGKLPAYASTVCLNPVTVFFSKCDKSPTGRMVVLLLYICHVMIHWMWTRHIDPDNSAIPYLTALGDLLGTSLLAIAFQLLYLVGDKDSDVGD</sequence>
<evidence type="ECO:0000256" key="7">
    <source>
        <dbReference type="ARBA" id="ARBA00023065"/>
    </source>
</evidence>
<dbReference type="InterPro" id="IPR045349">
    <property type="entry name" value="SLC41A1-3"/>
</dbReference>
<feature type="region of interest" description="Disordered" evidence="9">
    <location>
        <begin position="330"/>
        <end position="353"/>
    </location>
</feature>
<feature type="transmembrane region" description="Helical" evidence="10">
    <location>
        <begin position="190"/>
        <end position="217"/>
    </location>
</feature>
<protein>
    <recommendedName>
        <fullName evidence="11">SLC41A/MgtE integral membrane domain-containing protein</fullName>
    </recommendedName>
</protein>
<feature type="transmembrane region" description="Helical" evidence="10">
    <location>
        <begin position="151"/>
        <end position="178"/>
    </location>
</feature>
<evidence type="ECO:0000259" key="11">
    <source>
        <dbReference type="Pfam" id="PF01769"/>
    </source>
</evidence>
<feature type="domain" description="SLC41A/MgtE integral membrane" evidence="11">
    <location>
        <begin position="456"/>
        <end position="499"/>
    </location>
</feature>
<dbReference type="PANTHER" id="PTHR16228:SF7">
    <property type="entry name" value="SLC41A_MGTE INTEGRAL MEMBRANE DOMAIN-CONTAINING PROTEIN"/>
    <property type="match status" value="1"/>
</dbReference>
<dbReference type="GO" id="GO:0005886">
    <property type="term" value="C:plasma membrane"/>
    <property type="evidence" value="ECO:0007669"/>
    <property type="project" value="TreeGrafter"/>
</dbReference>
<feature type="transmembrane region" description="Helical" evidence="10">
    <location>
        <begin position="455"/>
        <end position="472"/>
    </location>
</feature>
<dbReference type="Pfam" id="PF01769">
    <property type="entry name" value="MgtE"/>
    <property type="match status" value="2"/>
</dbReference>
<accession>A0A7R9APK2</accession>
<comment type="similarity">
    <text evidence="2">Belongs to the SLC41A transporter family.</text>
</comment>
<evidence type="ECO:0000256" key="1">
    <source>
        <dbReference type="ARBA" id="ARBA00004141"/>
    </source>
</evidence>
<keyword evidence="8 10" id="KW-0472">Membrane</keyword>
<dbReference type="GO" id="GO:0008324">
    <property type="term" value="F:monoatomic cation transmembrane transporter activity"/>
    <property type="evidence" value="ECO:0007669"/>
    <property type="project" value="InterPro"/>
</dbReference>
<evidence type="ECO:0000256" key="9">
    <source>
        <dbReference type="SAM" id="MobiDB-lite"/>
    </source>
</evidence>
<evidence type="ECO:0000313" key="12">
    <source>
        <dbReference type="EMBL" id="CAD7258200.1"/>
    </source>
</evidence>
<feature type="transmembrane region" description="Helical" evidence="10">
    <location>
        <begin position="102"/>
        <end position="121"/>
    </location>
</feature>
<dbReference type="Gene3D" id="1.10.357.20">
    <property type="entry name" value="SLC41 divalent cation transporters, integral membrane domain"/>
    <property type="match status" value="3"/>
</dbReference>
<keyword evidence="7" id="KW-0406">Ion transport</keyword>
<dbReference type="SUPFAM" id="SSF161093">
    <property type="entry name" value="MgtE membrane domain-like"/>
    <property type="match status" value="2"/>
</dbReference>
<dbReference type="AlphaFoldDB" id="A0A7R9APK2"/>
<feature type="transmembrane region" description="Helical" evidence="10">
    <location>
        <begin position="229"/>
        <end position="250"/>
    </location>
</feature>
<feature type="transmembrane region" description="Helical" evidence="10">
    <location>
        <begin position="484"/>
        <end position="507"/>
    </location>
</feature>
<evidence type="ECO:0000256" key="2">
    <source>
        <dbReference type="ARBA" id="ARBA00009749"/>
    </source>
</evidence>
<dbReference type="InterPro" id="IPR036739">
    <property type="entry name" value="SLC41_membr_dom_sf"/>
</dbReference>
<dbReference type="EMBL" id="OC000741">
    <property type="protein sequence ID" value="CAD7258200.1"/>
    <property type="molecule type" value="Genomic_DNA"/>
</dbReference>
<keyword evidence="5" id="KW-0460">Magnesium</keyword>
<keyword evidence="3" id="KW-0813">Transport</keyword>
<keyword evidence="4 10" id="KW-0812">Transmembrane</keyword>
<evidence type="ECO:0000256" key="6">
    <source>
        <dbReference type="ARBA" id="ARBA00022989"/>
    </source>
</evidence>
<organism evidence="12">
    <name type="scientific">Timema shepardi</name>
    <name type="common">Walking stick</name>
    <dbReference type="NCBI Taxonomy" id="629360"/>
    <lineage>
        <taxon>Eukaryota</taxon>
        <taxon>Metazoa</taxon>
        <taxon>Ecdysozoa</taxon>
        <taxon>Arthropoda</taxon>
        <taxon>Hexapoda</taxon>
        <taxon>Insecta</taxon>
        <taxon>Pterygota</taxon>
        <taxon>Neoptera</taxon>
        <taxon>Polyneoptera</taxon>
        <taxon>Phasmatodea</taxon>
        <taxon>Timematodea</taxon>
        <taxon>Timematoidea</taxon>
        <taxon>Timematidae</taxon>
        <taxon>Timema</taxon>
    </lineage>
</organism>
<dbReference type="FunFam" id="1.10.357.20:FF:000001">
    <property type="entry name" value="Solute carrier family 41 member 2"/>
    <property type="match status" value="1"/>
</dbReference>
<name>A0A7R9APK2_TIMSH</name>
<feature type="transmembrane region" description="Helical" evidence="10">
    <location>
        <begin position="262"/>
        <end position="283"/>
    </location>
</feature>
<feature type="domain" description="SLC41A/MgtE integral membrane" evidence="11">
    <location>
        <begin position="115"/>
        <end position="248"/>
    </location>
</feature>
<reference evidence="12" key="1">
    <citation type="submission" date="2020-11" db="EMBL/GenBank/DDBJ databases">
        <authorList>
            <person name="Tran Van P."/>
        </authorList>
    </citation>
    <scope>NUCLEOTIDE SEQUENCE</scope>
</reference>
<proteinExistence type="inferred from homology"/>
<dbReference type="InterPro" id="IPR006667">
    <property type="entry name" value="SLC41_membr_dom"/>
</dbReference>
<keyword evidence="6 10" id="KW-1133">Transmembrane helix</keyword>
<evidence type="ECO:0000256" key="8">
    <source>
        <dbReference type="ARBA" id="ARBA00023136"/>
    </source>
</evidence>
<evidence type="ECO:0000256" key="10">
    <source>
        <dbReference type="SAM" id="Phobius"/>
    </source>
</evidence>
<feature type="compositionally biased region" description="Polar residues" evidence="9">
    <location>
        <begin position="335"/>
        <end position="353"/>
    </location>
</feature>
<feature type="transmembrane region" description="Helical" evidence="10">
    <location>
        <begin position="71"/>
        <end position="96"/>
    </location>
</feature>